<comment type="caution">
    <text evidence="1">The sequence shown here is derived from an EMBL/GenBank/DDBJ whole genome shotgun (WGS) entry which is preliminary data.</text>
</comment>
<reference evidence="1 2" key="1">
    <citation type="journal article" date="2024" name="Nat. Commun.">
        <title>Phylogenomics reveals the evolutionary origins of lichenization in chlorophyte algae.</title>
        <authorList>
            <person name="Puginier C."/>
            <person name="Libourel C."/>
            <person name="Otte J."/>
            <person name="Skaloud P."/>
            <person name="Haon M."/>
            <person name="Grisel S."/>
            <person name="Petersen M."/>
            <person name="Berrin J.G."/>
            <person name="Delaux P.M."/>
            <person name="Dal Grande F."/>
            <person name="Keller J."/>
        </authorList>
    </citation>
    <scope>NUCLEOTIDE SEQUENCE [LARGE SCALE GENOMIC DNA]</scope>
    <source>
        <strain evidence="1 2">SAG 2043</strain>
    </source>
</reference>
<sequence>MFGRLGSFAGKALHTLGDIASKGASKVGHFANGASNAARGTKAATGGLLSGFIREMPHGAQALDTRKTTAKAGVKIGKLADSLRGAV</sequence>
<gene>
    <name evidence="1" type="ORF">WJX72_009834</name>
</gene>
<dbReference type="Proteomes" id="UP001489004">
    <property type="component" value="Unassembled WGS sequence"/>
</dbReference>
<proteinExistence type="predicted"/>
<organism evidence="1 2">
    <name type="scientific">[Myrmecia] bisecta</name>
    <dbReference type="NCBI Taxonomy" id="41462"/>
    <lineage>
        <taxon>Eukaryota</taxon>
        <taxon>Viridiplantae</taxon>
        <taxon>Chlorophyta</taxon>
        <taxon>core chlorophytes</taxon>
        <taxon>Trebouxiophyceae</taxon>
        <taxon>Trebouxiales</taxon>
        <taxon>Trebouxiaceae</taxon>
        <taxon>Myrmecia</taxon>
    </lineage>
</organism>
<evidence type="ECO:0000313" key="2">
    <source>
        <dbReference type="Proteomes" id="UP001489004"/>
    </source>
</evidence>
<name>A0AAW1P5S6_9CHLO</name>
<protein>
    <submittedName>
        <fullName evidence="1">Uncharacterized protein</fullName>
    </submittedName>
</protein>
<keyword evidence="2" id="KW-1185">Reference proteome</keyword>
<dbReference type="EMBL" id="JALJOR010000020">
    <property type="protein sequence ID" value="KAK9803667.1"/>
    <property type="molecule type" value="Genomic_DNA"/>
</dbReference>
<evidence type="ECO:0000313" key="1">
    <source>
        <dbReference type="EMBL" id="KAK9803667.1"/>
    </source>
</evidence>
<dbReference type="AlphaFoldDB" id="A0AAW1P5S6"/>
<accession>A0AAW1P5S6</accession>